<organism evidence="3 4">
    <name type="scientific">Flavobacterium haoranii</name>
    <dbReference type="NCBI Taxonomy" id="683124"/>
    <lineage>
        <taxon>Bacteria</taxon>
        <taxon>Pseudomonadati</taxon>
        <taxon>Bacteroidota</taxon>
        <taxon>Flavobacteriia</taxon>
        <taxon>Flavobacteriales</taxon>
        <taxon>Flavobacteriaceae</taxon>
        <taxon>Flavobacterium</taxon>
    </lineage>
</organism>
<reference evidence="3 4" key="1">
    <citation type="submission" date="2016-11" db="EMBL/GenBank/DDBJ databases">
        <authorList>
            <person name="Jaros S."/>
            <person name="Januszkiewicz K."/>
            <person name="Wedrychowicz H."/>
        </authorList>
    </citation>
    <scope>NUCLEOTIDE SEQUENCE [LARGE SCALE GENOMIC DNA]</scope>
    <source>
        <strain evidence="3 4">DSM 22807</strain>
    </source>
</reference>
<evidence type="ECO:0000256" key="2">
    <source>
        <dbReference type="SAM" id="Phobius"/>
    </source>
</evidence>
<feature type="transmembrane region" description="Helical" evidence="2">
    <location>
        <begin position="71"/>
        <end position="89"/>
    </location>
</feature>
<name>A0A1M6BH99_9FLAO</name>
<accession>A0A1M6BH99</accession>
<dbReference type="EMBL" id="FQZH01000001">
    <property type="protein sequence ID" value="SHI48091.1"/>
    <property type="molecule type" value="Genomic_DNA"/>
</dbReference>
<sequence>MAGEGAMSHAIQSLKFNRSQKRSQRKEKLDWSNYTSNENEVGYDPIKATPELLEEIRTRLQKENKQQKKQLIVFIGISALISVALFYIISR</sequence>
<keyword evidence="2" id="KW-1133">Transmembrane helix</keyword>
<dbReference type="STRING" id="683124.SAMN05444337_0107"/>
<feature type="region of interest" description="Disordered" evidence="1">
    <location>
        <begin position="1"/>
        <end position="31"/>
    </location>
</feature>
<keyword evidence="2" id="KW-0812">Transmembrane</keyword>
<dbReference type="Proteomes" id="UP000184232">
    <property type="component" value="Unassembled WGS sequence"/>
</dbReference>
<evidence type="ECO:0000313" key="3">
    <source>
        <dbReference type="EMBL" id="SHI48091.1"/>
    </source>
</evidence>
<evidence type="ECO:0000256" key="1">
    <source>
        <dbReference type="SAM" id="MobiDB-lite"/>
    </source>
</evidence>
<protein>
    <submittedName>
        <fullName evidence="3">Uncharacterized protein</fullName>
    </submittedName>
</protein>
<gene>
    <name evidence="3" type="ORF">SAMN05444337_0107</name>
</gene>
<dbReference type="AlphaFoldDB" id="A0A1M6BH99"/>
<keyword evidence="2" id="KW-0472">Membrane</keyword>
<dbReference type="RefSeq" id="WP_072780353.1">
    <property type="nucleotide sequence ID" value="NZ_CP045292.1"/>
</dbReference>
<keyword evidence="4" id="KW-1185">Reference proteome</keyword>
<proteinExistence type="predicted"/>
<evidence type="ECO:0000313" key="4">
    <source>
        <dbReference type="Proteomes" id="UP000184232"/>
    </source>
</evidence>